<keyword evidence="5" id="KW-1185">Reference proteome</keyword>
<sequence length="1185" mass="133816">MDEFDLKARQQFSDWVWKPSQERGTLPSLPVTKSLIERDIRSNSKLRTVTDSQRHELVEHLYRILDEEYQLATVADYSRRAGPVPAEDGPGPTRSSSEDPRPKDYLTKPTKRSFDLSSKGMKRQQTLDSHFPRTSPQQVNASFETNLSAAVSDVFSVACEDGVGGSNDTSMISEEEFHPSFTTSVECIFCRSPFEQYAELPPETPFWLAWDIHRLAHQSGIEPVDLHSQMLAAIGRTGPSADDFCSTLRGLTVNSGEISPESELPDWVTSKNEYYNKESHKAVSLRVNLRWSGNLTKGRFEYQLSPIHLDQSCRLQRRFGADRLLVLSILVPANYASSQQTHRPHCRSMKDCICDWLTASGHLIAGRYWRVFFSEQGSSTKLEGKLEGKQERMQEFKVFLFAETGFDMVPRPVWSTLPLGPTKHKILLEELVQWHIPPQPNQASKNYKHFSRCGLALSKTTPTIALQRAEFIRIDDALGDPMAHGRQEVMNDGCSLMSLAYAKEVWKCWGGIGEVPSAVQGRISGAKGLWIVDFRNSHPEVSPRDFWIEISPSQLKIKPHPSERDADETQRTFEVLKWVKVAKEGALNKQLVAILVDRGVNRDVLKAALIADLSEITDSLFSAMDDPVAMRAWVQKQSLASRIGATKMIGCFPADKRDQANMLLDAGFKPQNCAMLVKLAKAMLIDYLTRYVEKLRIKIPHSTMAFCAVDPIGLLEPGQIHLSFSHPRIHPMSGLSENQLDEIDVLVTRNPAYLASDIQLVRAVYKPELRHYKDLAVFPRKGQKPLASLLSGGDYDGDTVTIIWDPSIVKEFKNASMPQLPTEEECGLVNRSRPLSEFFHDDLPRAHEVRTFIRSCLNFNLSQSLMGLCSDEHGKLSYALSLEGATLGLSDPGLIKLAAAAGYLVDASKQGWEPNTENWVANLSKAKGRRKLDAPAHKSSLKGKCGCNGQQKNVIDYLKFDVATGEKDGILKAFEERFAGTSTYDHDLSSRWKYWKNLADGSLKRLLFDETNEKSLVKQVRVVRTMWTTMWAKERGNRCEDLPSTGRSSAAFASIVATTFDAFKAIKPERVDHEFYRQYEREAGRRFSEWSLLRSSCLYNVLCNGAPNRHQSLLWHIAGRELCHLKANEQPDTLDVVPQMYPNLRFDSKRHKRLMEEQSYGMGTRDVAFNMDGDEESYDDDDDEE</sequence>
<dbReference type="EMBL" id="AMGV01000001">
    <property type="protein sequence ID" value="KEF63654.1"/>
    <property type="molecule type" value="Genomic_DNA"/>
</dbReference>
<evidence type="ECO:0000313" key="4">
    <source>
        <dbReference type="EMBL" id="KEF63654.1"/>
    </source>
</evidence>
<dbReference type="GO" id="GO:0030422">
    <property type="term" value="P:siRNA processing"/>
    <property type="evidence" value="ECO:0007669"/>
    <property type="project" value="TreeGrafter"/>
</dbReference>
<keyword evidence="1" id="KW-0696">RNA-directed RNA polymerase</keyword>
<evidence type="ECO:0000259" key="3">
    <source>
        <dbReference type="Pfam" id="PF05183"/>
    </source>
</evidence>
<dbReference type="InterPro" id="IPR057596">
    <property type="entry name" value="RDRP_core"/>
</dbReference>
<feature type="domain" description="RDRP core" evidence="3">
    <location>
        <begin position="302"/>
        <end position="962"/>
    </location>
</feature>
<evidence type="ECO:0000256" key="1">
    <source>
        <dbReference type="RuleBase" id="RU363098"/>
    </source>
</evidence>
<dbReference type="Proteomes" id="UP000027920">
    <property type="component" value="Unassembled WGS sequence"/>
</dbReference>
<feature type="compositionally biased region" description="Acidic residues" evidence="2">
    <location>
        <begin position="1172"/>
        <end position="1185"/>
    </location>
</feature>
<dbReference type="RefSeq" id="XP_013266244.1">
    <property type="nucleotide sequence ID" value="XM_013410790.1"/>
</dbReference>
<dbReference type="STRING" id="1182545.A0A072PU74"/>
<dbReference type="GO" id="GO:0031380">
    <property type="term" value="C:nuclear RNA-directed RNA polymerase complex"/>
    <property type="evidence" value="ECO:0007669"/>
    <property type="project" value="TreeGrafter"/>
</dbReference>
<evidence type="ECO:0000256" key="2">
    <source>
        <dbReference type="SAM" id="MobiDB-lite"/>
    </source>
</evidence>
<accession>A0A072PU74</accession>
<name>A0A072PU74_9EURO</name>
<protein>
    <recommendedName>
        <fullName evidence="1">RNA-dependent RNA polymerase</fullName>
        <ecNumber evidence="1">2.7.7.48</ecNumber>
    </recommendedName>
</protein>
<comment type="similarity">
    <text evidence="1">Belongs to the RdRP family.</text>
</comment>
<comment type="catalytic activity">
    <reaction evidence="1">
        <text>RNA(n) + a ribonucleoside 5'-triphosphate = RNA(n+1) + diphosphate</text>
        <dbReference type="Rhea" id="RHEA:21248"/>
        <dbReference type="Rhea" id="RHEA-COMP:14527"/>
        <dbReference type="Rhea" id="RHEA-COMP:17342"/>
        <dbReference type="ChEBI" id="CHEBI:33019"/>
        <dbReference type="ChEBI" id="CHEBI:61557"/>
        <dbReference type="ChEBI" id="CHEBI:140395"/>
        <dbReference type="EC" id="2.7.7.48"/>
    </reaction>
</comment>
<gene>
    <name evidence="4" type="ORF">A1O9_01632</name>
</gene>
<dbReference type="HOGENOM" id="CLU_002322_0_1_1"/>
<dbReference type="VEuPathDB" id="FungiDB:A1O9_01632"/>
<dbReference type="AlphaFoldDB" id="A0A072PU74"/>
<feature type="region of interest" description="Disordered" evidence="2">
    <location>
        <begin position="80"/>
        <end position="136"/>
    </location>
</feature>
<dbReference type="GeneID" id="25276578"/>
<dbReference type="GO" id="GO:0003968">
    <property type="term" value="F:RNA-directed RNA polymerase activity"/>
    <property type="evidence" value="ECO:0007669"/>
    <property type="project" value="UniProtKB-KW"/>
</dbReference>
<feature type="region of interest" description="Disordered" evidence="2">
    <location>
        <begin position="1165"/>
        <end position="1185"/>
    </location>
</feature>
<evidence type="ECO:0000313" key="5">
    <source>
        <dbReference type="Proteomes" id="UP000027920"/>
    </source>
</evidence>
<dbReference type="Pfam" id="PF05183">
    <property type="entry name" value="RdRP"/>
    <property type="match status" value="1"/>
</dbReference>
<keyword evidence="1" id="KW-0548">Nucleotidyltransferase</keyword>
<feature type="compositionally biased region" description="Polar residues" evidence="2">
    <location>
        <begin position="123"/>
        <end position="136"/>
    </location>
</feature>
<dbReference type="PANTHER" id="PTHR23079:SF14">
    <property type="entry name" value="RNA-DEPENDENT RNA POLYMERASE"/>
    <property type="match status" value="1"/>
</dbReference>
<dbReference type="InterPro" id="IPR007855">
    <property type="entry name" value="RDRP"/>
</dbReference>
<proteinExistence type="inferred from homology"/>
<keyword evidence="1" id="KW-0694">RNA-binding</keyword>
<feature type="compositionally biased region" description="Basic and acidic residues" evidence="2">
    <location>
        <begin position="96"/>
        <end position="106"/>
    </location>
</feature>
<dbReference type="OrthoDB" id="10055769at2759"/>
<dbReference type="EC" id="2.7.7.48" evidence="1"/>
<dbReference type="PANTHER" id="PTHR23079">
    <property type="entry name" value="RNA-DEPENDENT RNA POLYMERASE"/>
    <property type="match status" value="1"/>
</dbReference>
<dbReference type="GO" id="GO:0003723">
    <property type="term" value="F:RNA binding"/>
    <property type="evidence" value="ECO:0007669"/>
    <property type="project" value="UniProtKB-KW"/>
</dbReference>
<keyword evidence="1" id="KW-0808">Transferase</keyword>
<organism evidence="4 5">
    <name type="scientific">Exophiala aquamarina CBS 119918</name>
    <dbReference type="NCBI Taxonomy" id="1182545"/>
    <lineage>
        <taxon>Eukaryota</taxon>
        <taxon>Fungi</taxon>
        <taxon>Dikarya</taxon>
        <taxon>Ascomycota</taxon>
        <taxon>Pezizomycotina</taxon>
        <taxon>Eurotiomycetes</taxon>
        <taxon>Chaetothyriomycetidae</taxon>
        <taxon>Chaetothyriales</taxon>
        <taxon>Herpotrichiellaceae</taxon>
        <taxon>Exophiala</taxon>
    </lineage>
</organism>
<reference evidence="4 5" key="1">
    <citation type="submission" date="2013-03" db="EMBL/GenBank/DDBJ databases">
        <title>The Genome Sequence of Exophiala aquamarina CBS 119918.</title>
        <authorList>
            <consortium name="The Broad Institute Genomics Platform"/>
            <person name="Cuomo C."/>
            <person name="de Hoog S."/>
            <person name="Gorbushina A."/>
            <person name="Walker B."/>
            <person name="Young S.K."/>
            <person name="Zeng Q."/>
            <person name="Gargeya S."/>
            <person name="Fitzgerald M."/>
            <person name="Haas B."/>
            <person name="Abouelleil A."/>
            <person name="Allen A.W."/>
            <person name="Alvarado L."/>
            <person name="Arachchi H.M."/>
            <person name="Berlin A.M."/>
            <person name="Chapman S.B."/>
            <person name="Gainer-Dewar J."/>
            <person name="Goldberg J."/>
            <person name="Griggs A."/>
            <person name="Gujja S."/>
            <person name="Hansen M."/>
            <person name="Howarth C."/>
            <person name="Imamovic A."/>
            <person name="Ireland A."/>
            <person name="Larimer J."/>
            <person name="McCowan C."/>
            <person name="Murphy C."/>
            <person name="Pearson M."/>
            <person name="Poon T.W."/>
            <person name="Priest M."/>
            <person name="Roberts A."/>
            <person name="Saif S."/>
            <person name="Shea T."/>
            <person name="Sisk P."/>
            <person name="Sykes S."/>
            <person name="Wortman J."/>
            <person name="Nusbaum C."/>
            <person name="Birren B."/>
        </authorList>
    </citation>
    <scope>NUCLEOTIDE SEQUENCE [LARGE SCALE GENOMIC DNA]</scope>
    <source>
        <strain evidence="4 5">CBS 119918</strain>
    </source>
</reference>
<comment type="caution">
    <text evidence="4">The sequence shown here is derived from an EMBL/GenBank/DDBJ whole genome shotgun (WGS) entry which is preliminary data.</text>
</comment>